<dbReference type="RefSeq" id="WP_052832654.1">
    <property type="nucleotide sequence ID" value="NZ_BJYZ01000064.1"/>
</dbReference>
<dbReference type="OrthoDB" id="113462at2"/>
<sequence>MGNILTLASAKGGCGKSTITIVLAANLAALGYKVCVIDSDRNQSFASWHSNAYEGKPFTVLSEVDHIKVVDLASEQAETHDLVLVDTAGFENLTAASAIGMADYVLIPCMPDRGSVRETLRTASQVASLSKAARRAIPHSVILTRWKTKGLAERAALDSIEEASLPVLEHGFADLSDYAKLSFSGSVPLSGKVGMQADKVIAALVAKGAISSRGARKTKEKAGVAA</sequence>
<dbReference type="SUPFAM" id="SSF52540">
    <property type="entry name" value="P-loop containing nucleoside triphosphate hydrolases"/>
    <property type="match status" value="1"/>
</dbReference>
<keyword evidence="2" id="KW-1185">Reference proteome</keyword>
<dbReference type="Proteomes" id="UP000321523">
    <property type="component" value="Unassembled WGS sequence"/>
</dbReference>
<dbReference type="InterPro" id="IPR050678">
    <property type="entry name" value="DNA_Partitioning_ATPase"/>
</dbReference>
<dbReference type="PANTHER" id="PTHR13696:SF52">
    <property type="entry name" value="PARA FAMILY PROTEIN CT_582"/>
    <property type="match status" value="1"/>
</dbReference>
<dbReference type="AlphaFoldDB" id="A0A512E353"/>
<dbReference type="CDD" id="cd02042">
    <property type="entry name" value="ParAB_family"/>
    <property type="match status" value="1"/>
</dbReference>
<gene>
    <name evidence="1" type="ORF">SAE02_72930</name>
</gene>
<protein>
    <recommendedName>
        <fullName evidence="3">Chromosome partitioning protein ParA</fullName>
    </recommendedName>
</protein>
<dbReference type="Gene3D" id="3.40.50.300">
    <property type="entry name" value="P-loop containing nucleotide triphosphate hydrolases"/>
    <property type="match status" value="1"/>
</dbReference>
<dbReference type="PIRSF" id="PIRSF009320">
    <property type="entry name" value="Nuc_binding_HP_1000"/>
    <property type="match status" value="1"/>
</dbReference>
<proteinExistence type="predicted"/>
<dbReference type="PANTHER" id="PTHR13696">
    <property type="entry name" value="P-LOOP CONTAINING NUCLEOSIDE TRIPHOSPHATE HYDROLASE"/>
    <property type="match status" value="1"/>
</dbReference>
<name>A0A512E353_9PROT</name>
<evidence type="ECO:0000313" key="1">
    <source>
        <dbReference type="EMBL" id="GEO43145.1"/>
    </source>
</evidence>
<dbReference type="InterPro" id="IPR009744">
    <property type="entry name" value="VirC1"/>
</dbReference>
<accession>A0A512E353</accession>
<evidence type="ECO:0008006" key="3">
    <source>
        <dbReference type="Google" id="ProtNLM"/>
    </source>
</evidence>
<dbReference type="InterPro" id="IPR027417">
    <property type="entry name" value="P-loop_NTPase"/>
</dbReference>
<comment type="caution">
    <text evidence="1">The sequence shown here is derived from an EMBL/GenBank/DDBJ whole genome shotgun (WGS) entry which is preliminary data.</text>
</comment>
<reference evidence="1 2" key="1">
    <citation type="submission" date="2019-07" db="EMBL/GenBank/DDBJ databases">
        <title>Whole genome shotgun sequence of Skermanella aerolata NBRC 106429.</title>
        <authorList>
            <person name="Hosoyama A."/>
            <person name="Uohara A."/>
            <person name="Ohji S."/>
            <person name="Ichikawa N."/>
        </authorList>
    </citation>
    <scope>NUCLEOTIDE SEQUENCE [LARGE SCALE GENOMIC DNA]</scope>
    <source>
        <strain evidence="1 2">NBRC 106429</strain>
    </source>
</reference>
<organism evidence="1 2">
    <name type="scientific">Skermanella aerolata</name>
    <dbReference type="NCBI Taxonomy" id="393310"/>
    <lineage>
        <taxon>Bacteria</taxon>
        <taxon>Pseudomonadati</taxon>
        <taxon>Pseudomonadota</taxon>
        <taxon>Alphaproteobacteria</taxon>
        <taxon>Rhodospirillales</taxon>
        <taxon>Azospirillaceae</taxon>
        <taxon>Skermanella</taxon>
    </lineage>
</organism>
<dbReference type="Pfam" id="PF07015">
    <property type="entry name" value="VirC1"/>
    <property type="match status" value="1"/>
</dbReference>
<dbReference type="EMBL" id="BJYZ01000064">
    <property type="protein sequence ID" value="GEO43145.1"/>
    <property type="molecule type" value="Genomic_DNA"/>
</dbReference>
<evidence type="ECO:0000313" key="2">
    <source>
        <dbReference type="Proteomes" id="UP000321523"/>
    </source>
</evidence>